<reference evidence="1" key="1">
    <citation type="submission" date="2014-11" db="EMBL/GenBank/DDBJ databases">
        <authorList>
            <person name="Amaro Gonzalez C."/>
        </authorList>
    </citation>
    <scope>NUCLEOTIDE SEQUENCE</scope>
</reference>
<sequence>MHFVRLSLIFVIDWLNNSYYDYYLWRKLHIFVVQLLAGHPGLHILVSMQSG</sequence>
<dbReference type="AlphaFoldDB" id="A0A0E9WKD2"/>
<evidence type="ECO:0000313" key="1">
    <source>
        <dbReference type="EMBL" id="JAH90050.1"/>
    </source>
</evidence>
<protein>
    <submittedName>
        <fullName evidence="1">Uncharacterized protein</fullName>
    </submittedName>
</protein>
<accession>A0A0E9WKD2</accession>
<reference evidence="1" key="2">
    <citation type="journal article" date="2015" name="Fish Shellfish Immunol.">
        <title>Early steps in the European eel (Anguilla anguilla)-Vibrio vulnificus interaction in the gills: Role of the RtxA13 toxin.</title>
        <authorList>
            <person name="Callol A."/>
            <person name="Pajuelo D."/>
            <person name="Ebbesson L."/>
            <person name="Teles M."/>
            <person name="MacKenzie S."/>
            <person name="Amaro C."/>
        </authorList>
    </citation>
    <scope>NUCLEOTIDE SEQUENCE</scope>
</reference>
<name>A0A0E9WKD2_ANGAN</name>
<dbReference type="EMBL" id="GBXM01018527">
    <property type="protein sequence ID" value="JAH90050.1"/>
    <property type="molecule type" value="Transcribed_RNA"/>
</dbReference>
<organism evidence="1">
    <name type="scientific">Anguilla anguilla</name>
    <name type="common">European freshwater eel</name>
    <name type="synonym">Muraena anguilla</name>
    <dbReference type="NCBI Taxonomy" id="7936"/>
    <lineage>
        <taxon>Eukaryota</taxon>
        <taxon>Metazoa</taxon>
        <taxon>Chordata</taxon>
        <taxon>Craniata</taxon>
        <taxon>Vertebrata</taxon>
        <taxon>Euteleostomi</taxon>
        <taxon>Actinopterygii</taxon>
        <taxon>Neopterygii</taxon>
        <taxon>Teleostei</taxon>
        <taxon>Anguilliformes</taxon>
        <taxon>Anguillidae</taxon>
        <taxon>Anguilla</taxon>
    </lineage>
</organism>
<proteinExistence type="predicted"/>